<dbReference type="EMBL" id="NHOQ01001892">
    <property type="protein sequence ID" value="PWA21828.1"/>
    <property type="molecule type" value="Genomic_DNA"/>
</dbReference>
<dbReference type="Gene3D" id="2.60.40.1120">
    <property type="entry name" value="Carboxypeptidase-like, regulatory domain"/>
    <property type="match status" value="1"/>
</dbReference>
<name>A0A315VG52_GAMAF</name>
<dbReference type="STRING" id="33528.ENSGAFP00000000437"/>
<dbReference type="SUPFAM" id="SSF53187">
    <property type="entry name" value="Zn-dependent exopeptidases"/>
    <property type="match status" value="1"/>
</dbReference>
<dbReference type="SUPFAM" id="SSF49464">
    <property type="entry name" value="Carboxypeptidase regulatory domain-like"/>
    <property type="match status" value="1"/>
</dbReference>
<dbReference type="PANTHER" id="PTHR11532">
    <property type="entry name" value="PROTEASE M14 CARBOXYPEPTIDASE"/>
    <property type="match status" value="1"/>
</dbReference>
<dbReference type="Proteomes" id="UP000250572">
    <property type="component" value="Unassembled WGS sequence"/>
</dbReference>
<sequence length="183" mass="20454">MQDYNYVWAQCLELTLELSCCKFPQPKELPALWMDNKKALLAYIRQVHLGVKGQVFDGWGMPVQNAVVEVEGRRNICPFRTNQHGEYYRLLLPGIYTFKVSYPGHEVLTETLSVPYDPEQYSAMKHDFKLQRVASATISDQAEPTLSCNYSLLPQGGGAAAGSAWSGLTVGFSLVTVLQSLMD</sequence>
<feature type="active site" description="Proton donor/acceptor" evidence="3">
    <location>
        <position position="17"/>
    </location>
</feature>
<evidence type="ECO:0000313" key="5">
    <source>
        <dbReference type="EMBL" id="PWA21828.1"/>
    </source>
</evidence>
<dbReference type="GO" id="GO:0016485">
    <property type="term" value="P:protein processing"/>
    <property type="evidence" value="ECO:0007669"/>
    <property type="project" value="TreeGrafter"/>
</dbReference>
<comment type="similarity">
    <text evidence="1 3">Belongs to the peptidase M14 family.</text>
</comment>
<evidence type="ECO:0000256" key="2">
    <source>
        <dbReference type="ARBA" id="ARBA00023180"/>
    </source>
</evidence>
<proteinExistence type="inferred from homology"/>
<dbReference type="GO" id="GO:0004181">
    <property type="term" value="F:metallocarboxypeptidase activity"/>
    <property type="evidence" value="ECO:0007669"/>
    <property type="project" value="InterPro"/>
</dbReference>
<dbReference type="GO" id="GO:0005615">
    <property type="term" value="C:extracellular space"/>
    <property type="evidence" value="ECO:0007669"/>
    <property type="project" value="TreeGrafter"/>
</dbReference>
<dbReference type="CDD" id="cd11308">
    <property type="entry name" value="Peptidase_M14NE-CP-C_like"/>
    <property type="match status" value="1"/>
</dbReference>
<dbReference type="PROSITE" id="PS52035">
    <property type="entry name" value="PEPTIDASE_M14"/>
    <property type="match status" value="1"/>
</dbReference>
<evidence type="ECO:0000313" key="6">
    <source>
        <dbReference type="Proteomes" id="UP000250572"/>
    </source>
</evidence>
<evidence type="ECO:0000259" key="4">
    <source>
        <dbReference type="PROSITE" id="PS52035"/>
    </source>
</evidence>
<dbReference type="GO" id="GO:0008270">
    <property type="term" value="F:zinc ion binding"/>
    <property type="evidence" value="ECO:0007669"/>
    <property type="project" value="InterPro"/>
</dbReference>
<dbReference type="InterPro" id="IPR050753">
    <property type="entry name" value="Peptidase_M14_domain"/>
</dbReference>
<dbReference type="PANTHER" id="PTHR11532:SF84">
    <property type="entry name" value="CARBOXYPEPTIDASE M"/>
    <property type="match status" value="1"/>
</dbReference>
<evidence type="ECO:0000256" key="1">
    <source>
        <dbReference type="ARBA" id="ARBA00005988"/>
    </source>
</evidence>
<reference evidence="5 6" key="1">
    <citation type="journal article" date="2018" name="G3 (Bethesda)">
        <title>A High-Quality Reference Genome for the Invasive Mosquitofish Gambusia affinis Using a Chicago Library.</title>
        <authorList>
            <person name="Hoffberg S.L."/>
            <person name="Troendle N.J."/>
            <person name="Glenn T.C."/>
            <person name="Mahmud O."/>
            <person name="Louha S."/>
            <person name="Chalopin D."/>
            <person name="Bennetzen J.L."/>
            <person name="Mauricio R."/>
        </authorList>
    </citation>
    <scope>NUCLEOTIDE SEQUENCE [LARGE SCALE GENOMIC DNA]</scope>
    <source>
        <strain evidence="5">NE01/NJP1002.9</strain>
        <tissue evidence="5">Muscle</tissue>
    </source>
</reference>
<gene>
    <name evidence="5" type="ORF">CCH79_00017781</name>
</gene>
<accession>A0A315VG52</accession>
<organism evidence="5 6">
    <name type="scientific">Gambusia affinis</name>
    <name type="common">Western mosquitofish</name>
    <name type="synonym">Heterandria affinis</name>
    <dbReference type="NCBI Taxonomy" id="33528"/>
    <lineage>
        <taxon>Eukaryota</taxon>
        <taxon>Metazoa</taxon>
        <taxon>Chordata</taxon>
        <taxon>Craniata</taxon>
        <taxon>Vertebrata</taxon>
        <taxon>Euteleostomi</taxon>
        <taxon>Actinopterygii</taxon>
        <taxon>Neopterygii</taxon>
        <taxon>Teleostei</taxon>
        <taxon>Neoteleostei</taxon>
        <taxon>Acanthomorphata</taxon>
        <taxon>Ovalentaria</taxon>
        <taxon>Atherinomorphae</taxon>
        <taxon>Cyprinodontiformes</taxon>
        <taxon>Poeciliidae</taxon>
        <taxon>Poeciliinae</taxon>
        <taxon>Gambusia</taxon>
    </lineage>
</organism>
<keyword evidence="6" id="KW-1185">Reference proteome</keyword>
<keyword evidence="2" id="KW-0325">Glycoprotein</keyword>
<dbReference type="InterPro" id="IPR008969">
    <property type="entry name" value="CarboxyPept-like_regulatory"/>
</dbReference>
<feature type="domain" description="Peptidase M14" evidence="4">
    <location>
        <begin position="1"/>
        <end position="47"/>
    </location>
</feature>
<dbReference type="FunFam" id="2.60.40.1120:FF:000019">
    <property type="entry name" value="Carboxypeptidase D"/>
    <property type="match status" value="1"/>
</dbReference>
<dbReference type="AlphaFoldDB" id="A0A315VG52"/>
<dbReference type="GO" id="GO:0006518">
    <property type="term" value="P:peptide metabolic process"/>
    <property type="evidence" value="ECO:0007669"/>
    <property type="project" value="TreeGrafter"/>
</dbReference>
<dbReference type="InterPro" id="IPR000834">
    <property type="entry name" value="Peptidase_M14"/>
</dbReference>
<protein>
    <recommendedName>
        <fullName evidence="4">Peptidase M14 domain-containing protein</fullName>
    </recommendedName>
</protein>
<comment type="caution">
    <text evidence="5">The sequence shown here is derived from an EMBL/GenBank/DDBJ whole genome shotgun (WGS) entry which is preliminary data.</text>
</comment>
<dbReference type="Pfam" id="PF13620">
    <property type="entry name" value="CarboxypepD_reg"/>
    <property type="match status" value="1"/>
</dbReference>
<dbReference type="Gene3D" id="3.40.630.10">
    <property type="entry name" value="Zn peptidases"/>
    <property type="match status" value="1"/>
</dbReference>
<evidence type="ECO:0000256" key="3">
    <source>
        <dbReference type="PROSITE-ProRule" id="PRU01379"/>
    </source>
</evidence>